<accession>A0ABW4QX20</accession>
<organism evidence="1 2">
    <name type="scientific">Hymenobacter bucti</name>
    <dbReference type="NCBI Taxonomy" id="1844114"/>
    <lineage>
        <taxon>Bacteria</taxon>
        <taxon>Pseudomonadati</taxon>
        <taxon>Bacteroidota</taxon>
        <taxon>Cytophagia</taxon>
        <taxon>Cytophagales</taxon>
        <taxon>Hymenobacteraceae</taxon>
        <taxon>Hymenobacter</taxon>
    </lineage>
</organism>
<evidence type="ECO:0000313" key="2">
    <source>
        <dbReference type="Proteomes" id="UP001597197"/>
    </source>
</evidence>
<dbReference type="EMBL" id="JBHUFD010000006">
    <property type="protein sequence ID" value="MFD1874156.1"/>
    <property type="molecule type" value="Genomic_DNA"/>
</dbReference>
<sequence>MFKPLFYAALFVGLGSCKKDLTPLEQLPAATQDGNNTAGWLLDGRAWVPVRSTISTGPPVSGSWQKTKSGHALSVSFHQFSIEENWGAGFSLLDIRQAGTFTLNQSSTVSGGRFAASYGQYYHSRPAPDLNCYTGPDALGQLIITRFDTVQNIVSGTFEMTPRDYTTGTAVTITNGRFDVHFER</sequence>
<dbReference type="PROSITE" id="PS51257">
    <property type="entry name" value="PROKAR_LIPOPROTEIN"/>
    <property type="match status" value="1"/>
</dbReference>
<comment type="caution">
    <text evidence="1">The sequence shown here is derived from an EMBL/GenBank/DDBJ whole genome shotgun (WGS) entry which is preliminary data.</text>
</comment>
<evidence type="ECO:0000313" key="1">
    <source>
        <dbReference type="EMBL" id="MFD1874156.1"/>
    </source>
</evidence>
<dbReference type="Proteomes" id="UP001597197">
    <property type="component" value="Unassembled WGS sequence"/>
</dbReference>
<name>A0ABW4QX20_9BACT</name>
<reference evidence="2" key="1">
    <citation type="journal article" date="2019" name="Int. J. Syst. Evol. Microbiol.">
        <title>The Global Catalogue of Microorganisms (GCM) 10K type strain sequencing project: providing services to taxonomists for standard genome sequencing and annotation.</title>
        <authorList>
            <consortium name="The Broad Institute Genomics Platform"/>
            <consortium name="The Broad Institute Genome Sequencing Center for Infectious Disease"/>
            <person name="Wu L."/>
            <person name="Ma J."/>
        </authorList>
    </citation>
    <scope>NUCLEOTIDE SEQUENCE [LARGE SCALE GENOMIC DNA]</scope>
    <source>
        <strain evidence="2">CGMCC 1.15795</strain>
    </source>
</reference>
<dbReference type="RefSeq" id="WP_382315699.1">
    <property type="nucleotide sequence ID" value="NZ_JBHUFD010000006.1"/>
</dbReference>
<gene>
    <name evidence="1" type="ORF">ACFSDX_17060</name>
</gene>
<protein>
    <submittedName>
        <fullName evidence="1">Uncharacterized protein</fullName>
    </submittedName>
</protein>
<proteinExistence type="predicted"/>
<keyword evidence="2" id="KW-1185">Reference proteome</keyword>